<evidence type="ECO:0000256" key="5">
    <source>
        <dbReference type="PIRSR" id="PIRSR617867-1"/>
    </source>
</evidence>
<accession>A0AAJ1BAH0</accession>
<dbReference type="InterPro" id="IPR017867">
    <property type="entry name" value="Tyr_phospatase_low_mol_wt"/>
</dbReference>
<dbReference type="PRINTS" id="PR00719">
    <property type="entry name" value="LMWPTPASE"/>
</dbReference>
<dbReference type="EC" id="3.1.3.48" evidence="2"/>
<dbReference type="Pfam" id="PF01451">
    <property type="entry name" value="LMWPc"/>
    <property type="match status" value="1"/>
</dbReference>
<dbReference type="CDD" id="cd16343">
    <property type="entry name" value="LMWPTP"/>
    <property type="match status" value="1"/>
</dbReference>
<name>A0AAJ1BAH0_9ACTO</name>
<dbReference type="GO" id="GO:0004725">
    <property type="term" value="F:protein tyrosine phosphatase activity"/>
    <property type="evidence" value="ECO:0007669"/>
    <property type="project" value="UniProtKB-EC"/>
</dbReference>
<evidence type="ECO:0000256" key="3">
    <source>
        <dbReference type="ARBA" id="ARBA00022801"/>
    </source>
</evidence>
<evidence type="ECO:0000259" key="6">
    <source>
        <dbReference type="SMART" id="SM00226"/>
    </source>
</evidence>
<dbReference type="PANTHER" id="PTHR11717:SF7">
    <property type="entry name" value="LOW MOLECULAR WEIGHT PHOSPHOTYROSINE PROTEIN PHOSPHATASE"/>
    <property type="match status" value="1"/>
</dbReference>
<dbReference type="SMART" id="SM00226">
    <property type="entry name" value="LMWPc"/>
    <property type="match status" value="1"/>
</dbReference>
<sequence length="161" mass="18219">MTLTRVLFVCTGNICRSVMAQAVAAQKAEEEALDNLVFDSVGVSDEEHGNPPDYRAVHILEDHGWLTPDHHARQISRSDFNDFDLLLAMTSGHKRALTRLAQRWGADENKIRLYREFDPEANPADMEVPDPWYGGEREFADTLEVIERVTPVLLEVLSEIS</sequence>
<feature type="active site" evidence="5">
    <location>
        <position position="16"/>
    </location>
</feature>
<feature type="active site" description="Proton donor" evidence="5">
    <location>
        <position position="130"/>
    </location>
</feature>
<keyword evidence="3" id="KW-0378">Hydrolase</keyword>
<evidence type="ECO:0000256" key="2">
    <source>
        <dbReference type="ARBA" id="ARBA00013064"/>
    </source>
</evidence>
<feature type="active site" description="Nucleophile" evidence="5">
    <location>
        <position position="10"/>
    </location>
</feature>
<dbReference type="EMBL" id="JAKNHJ010000002">
    <property type="protein sequence ID" value="MCG4617164.1"/>
    <property type="molecule type" value="Genomic_DNA"/>
</dbReference>
<feature type="domain" description="Phosphotyrosine protein phosphatase I" evidence="6">
    <location>
        <begin position="4"/>
        <end position="156"/>
    </location>
</feature>
<organism evidence="7 8">
    <name type="scientific">Varibaculum cambriense</name>
    <dbReference type="NCBI Taxonomy" id="184870"/>
    <lineage>
        <taxon>Bacteria</taxon>
        <taxon>Bacillati</taxon>
        <taxon>Actinomycetota</taxon>
        <taxon>Actinomycetes</taxon>
        <taxon>Actinomycetales</taxon>
        <taxon>Actinomycetaceae</taxon>
        <taxon>Varibaculum</taxon>
    </lineage>
</organism>
<dbReference type="Proteomes" id="UP001200537">
    <property type="component" value="Unassembled WGS sequence"/>
</dbReference>
<comment type="similarity">
    <text evidence="1">Belongs to the low molecular weight phosphotyrosine protein phosphatase family.</text>
</comment>
<evidence type="ECO:0000256" key="4">
    <source>
        <dbReference type="ARBA" id="ARBA00022912"/>
    </source>
</evidence>
<evidence type="ECO:0000313" key="8">
    <source>
        <dbReference type="Proteomes" id="UP001200537"/>
    </source>
</evidence>
<dbReference type="Gene3D" id="3.40.50.2300">
    <property type="match status" value="1"/>
</dbReference>
<dbReference type="SUPFAM" id="SSF52788">
    <property type="entry name" value="Phosphotyrosine protein phosphatases I"/>
    <property type="match status" value="1"/>
</dbReference>
<dbReference type="AlphaFoldDB" id="A0AAJ1BAH0"/>
<proteinExistence type="inferred from homology"/>
<reference evidence="7" key="1">
    <citation type="submission" date="2022-01" db="EMBL/GenBank/DDBJ databases">
        <title>Collection of gut derived symbiotic bacterial strains cultured from healthy donors.</title>
        <authorList>
            <person name="Lin H."/>
            <person name="Kohout C."/>
            <person name="Waligurski E."/>
            <person name="Pamer E.G."/>
        </authorList>
    </citation>
    <scope>NUCLEOTIDE SEQUENCE</scope>
    <source>
        <strain evidence="7">DFI.7.46</strain>
    </source>
</reference>
<dbReference type="InterPro" id="IPR036196">
    <property type="entry name" value="Ptyr_pPase_sf"/>
</dbReference>
<keyword evidence="4" id="KW-0904">Protein phosphatase</keyword>
<dbReference type="InterPro" id="IPR050438">
    <property type="entry name" value="LMW_PTPase"/>
</dbReference>
<protein>
    <recommendedName>
        <fullName evidence="2">protein-tyrosine-phosphatase</fullName>
        <ecNumber evidence="2">3.1.3.48</ecNumber>
    </recommendedName>
</protein>
<evidence type="ECO:0000313" key="7">
    <source>
        <dbReference type="EMBL" id="MCG4617164.1"/>
    </source>
</evidence>
<dbReference type="InterPro" id="IPR023485">
    <property type="entry name" value="Ptyr_pPase"/>
</dbReference>
<evidence type="ECO:0000256" key="1">
    <source>
        <dbReference type="ARBA" id="ARBA00011063"/>
    </source>
</evidence>
<gene>
    <name evidence="7" type="ORF">L0M99_01455</name>
</gene>
<dbReference type="PANTHER" id="PTHR11717">
    <property type="entry name" value="LOW MOLECULAR WEIGHT PROTEIN TYROSINE PHOSPHATASE"/>
    <property type="match status" value="1"/>
</dbReference>
<comment type="caution">
    <text evidence="7">The sequence shown here is derived from an EMBL/GenBank/DDBJ whole genome shotgun (WGS) entry which is preliminary data.</text>
</comment>